<dbReference type="Pfam" id="PF03432">
    <property type="entry name" value="Relaxase"/>
    <property type="match status" value="1"/>
</dbReference>
<dbReference type="EMBL" id="SJSA01000002">
    <property type="protein sequence ID" value="TGG36898.1"/>
    <property type="molecule type" value="Genomic_DNA"/>
</dbReference>
<evidence type="ECO:0000259" key="2">
    <source>
        <dbReference type="Pfam" id="PF03432"/>
    </source>
</evidence>
<evidence type="ECO:0000313" key="3">
    <source>
        <dbReference type="EMBL" id="TGG36898.1"/>
    </source>
</evidence>
<feature type="region of interest" description="Disordered" evidence="1">
    <location>
        <begin position="342"/>
        <end position="438"/>
    </location>
</feature>
<accession>A0A4Z0V4Q9</accession>
<sequence length="438" mass="49574">MVAKISIGSSLYGAISYNGEKINEAKGRILGSNKVVIPPDGHVDVARMVEDFKSFMPKMGRTKKPVLHISLNPHPDDRLTDQDFEILAREYLDKLGFGEQPWVMYKHEDIDRHHIHIVTVNVNEQGKRLNQAFLFRRSKKITSELEEKYNLHKAQRERVSPDTPITKLDPAGDIKRQVANIVKLVGMRWQFQTLGEYNAILSLYNIRCEATDGKVNGREYHGLVYFATNDAGETIANPFKASRLGKFASRSAVENKFERSATRINLKPSRRIISSVINDSSGKDDFIAKLREKGIDILIRENNDGRIYGVTFIDHNTHTVLNGSRLGREFSANVFERWFNGDGQKPQITMPNQSNVPNRTQSTSQTQSGGTASSNSSSNHQNNQASQQTSSYSTDFDQPSLPGLDLFQLGPGFDAEQEAMNREMERRKRKKKRRGPHL</sequence>
<reference evidence="3 4" key="1">
    <citation type="submission" date="2019-02" db="EMBL/GenBank/DDBJ databases">
        <title>Isolation and identification of novel species under the genus Muribaculum.</title>
        <authorList>
            <person name="Miyake S."/>
            <person name="Ding Y."/>
            <person name="Low A."/>
            <person name="Soh M."/>
            <person name="Seedorf H."/>
        </authorList>
    </citation>
    <scope>NUCLEOTIDE SEQUENCE [LARGE SCALE GENOMIC DNA]</scope>
    <source>
        <strain evidence="3 4">TLL-A3</strain>
    </source>
</reference>
<dbReference type="NCBIfam" id="NF041325">
    <property type="entry name" value="Bacteroid_MobB"/>
    <property type="match status" value="1"/>
</dbReference>
<evidence type="ECO:0000256" key="1">
    <source>
        <dbReference type="SAM" id="MobiDB-lite"/>
    </source>
</evidence>
<feature type="compositionally biased region" description="Basic residues" evidence="1">
    <location>
        <begin position="427"/>
        <end position="438"/>
    </location>
</feature>
<dbReference type="GeneID" id="82150867"/>
<protein>
    <submittedName>
        <fullName evidence="3">Relaxase</fullName>
    </submittedName>
</protein>
<dbReference type="InterPro" id="IPR005094">
    <property type="entry name" value="Endonuclease_MobA/VirD2"/>
</dbReference>
<dbReference type="AlphaFoldDB" id="A0A4Z0V4Q9"/>
<comment type="caution">
    <text evidence="3">The sequence shown here is derived from an EMBL/GenBank/DDBJ whole genome shotgun (WGS) entry which is preliminary data.</text>
</comment>
<proteinExistence type="predicted"/>
<feature type="compositionally biased region" description="Polar residues" evidence="1">
    <location>
        <begin position="346"/>
        <end position="359"/>
    </location>
</feature>
<name>A0A4Z0V4Q9_9BACT</name>
<feature type="compositionally biased region" description="Low complexity" evidence="1">
    <location>
        <begin position="360"/>
        <end position="394"/>
    </location>
</feature>
<organism evidence="3 4">
    <name type="scientific">Duncaniella freteri</name>
    <dbReference type="NCBI Taxonomy" id="2530391"/>
    <lineage>
        <taxon>Bacteria</taxon>
        <taxon>Pseudomonadati</taxon>
        <taxon>Bacteroidota</taxon>
        <taxon>Bacteroidia</taxon>
        <taxon>Bacteroidales</taxon>
        <taxon>Muribaculaceae</taxon>
        <taxon>Duncaniella</taxon>
    </lineage>
</organism>
<gene>
    <name evidence="3" type="ORF">EZ315_13810</name>
</gene>
<evidence type="ECO:0000313" key="4">
    <source>
        <dbReference type="Proteomes" id="UP000297635"/>
    </source>
</evidence>
<feature type="domain" description="MobA/VirD2-like nuclease" evidence="2">
    <location>
        <begin position="43"/>
        <end position="151"/>
    </location>
</feature>
<dbReference type="RefSeq" id="WP_135472602.1">
    <property type="nucleotide sequence ID" value="NZ_SJSA01000002.1"/>
</dbReference>
<keyword evidence="4" id="KW-1185">Reference proteome</keyword>
<dbReference type="Proteomes" id="UP000297635">
    <property type="component" value="Unassembled WGS sequence"/>
</dbReference>